<organism evidence="5 6">
    <name type="scientific">Paenibacillus naphthalenovorans</name>
    <dbReference type="NCBI Taxonomy" id="162209"/>
    <lineage>
        <taxon>Bacteria</taxon>
        <taxon>Bacillati</taxon>
        <taxon>Bacillota</taxon>
        <taxon>Bacilli</taxon>
        <taxon>Bacillales</taxon>
        <taxon>Paenibacillaceae</taxon>
        <taxon>Paenibacillus</taxon>
    </lineage>
</organism>
<dbReference type="STRING" id="162209.IJ22_46550"/>
<evidence type="ECO:0000313" key="5">
    <source>
        <dbReference type="EMBL" id="ALS24921.1"/>
    </source>
</evidence>
<dbReference type="Proteomes" id="UP000061660">
    <property type="component" value="Chromosome"/>
</dbReference>
<keyword evidence="3" id="KW-0560">Oxidoreductase</keyword>
<dbReference type="InterPro" id="IPR020843">
    <property type="entry name" value="ER"/>
</dbReference>
<dbReference type="PATRIC" id="fig|162209.4.peg.4896"/>
<dbReference type="Pfam" id="PF00107">
    <property type="entry name" value="ADH_zinc_N"/>
    <property type="match status" value="1"/>
</dbReference>
<keyword evidence="2 4" id="KW-0862">Zinc</keyword>
<reference evidence="6" key="1">
    <citation type="submission" date="2015-12" db="EMBL/GenBank/DDBJ databases">
        <title>Complete genome sequences of two moderately thermophilic Paenibacillus species.</title>
        <authorList>
            <person name="Butler R.III."/>
            <person name="Wang J."/>
            <person name="Stark B.C."/>
            <person name="Pombert J.-F."/>
        </authorList>
    </citation>
    <scope>NUCLEOTIDE SEQUENCE [LARGE SCALE GENOMIC DNA]</scope>
    <source>
        <strain evidence="6">32O-Y</strain>
    </source>
</reference>
<name>A0A0U2UF62_9BACL</name>
<evidence type="ECO:0000313" key="6">
    <source>
        <dbReference type="Proteomes" id="UP000061660"/>
    </source>
</evidence>
<evidence type="ECO:0000256" key="2">
    <source>
        <dbReference type="ARBA" id="ARBA00022833"/>
    </source>
</evidence>
<dbReference type="InterPro" id="IPR036291">
    <property type="entry name" value="NAD(P)-bd_dom_sf"/>
</dbReference>
<protein>
    <submittedName>
        <fullName evidence="5">Alcohol dehydrogenase</fullName>
    </submittedName>
</protein>
<keyword evidence="1 4" id="KW-0479">Metal-binding</keyword>
<evidence type="ECO:0000256" key="4">
    <source>
        <dbReference type="RuleBase" id="RU361277"/>
    </source>
</evidence>
<comment type="cofactor">
    <cofactor evidence="4">
        <name>Zn(2+)</name>
        <dbReference type="ChEBI" id="CHEBI:29105"/>
    </cofactor>
</comment>
<dbReference type="SUPFAM" id="SSF50129">
    <property type="entry name" value="GroES-like"/>
    <property type="match status" value="1"/>
</dbReference>
<proteinExistence type="inferred from homology"/>
<reference evidence="5 6" key="2">
    <citation type="journal article" date="2016" name="Genome Announc.">
        <title>Complete Genome Sequences of Two Interactive Moderate Thermophiles, Paenibacillus napthalenovorans 32O-Y and Paenibacillus sp. 32O-W.</title>
        <authorList>
            <person name="Butler R.R.III."/>
            <person name="Wang J."/>
            <person name="Stark B.C."/>
            <person name="Pombert J.F."/>
        </authorList>
    </citation>
    <scope>NUCLEOTIDE SEQUENCE [LARGE SCALE GENOMIC DNA]</scope>
    <source>
        <strain evidence="5 6">32O-Y</strain>
    </source>
</reference>
<dbReference type="EMBL" id="CP013652">
    <property type="protein sequence ID" value="ALS24921.1"/>
    <property type="molecule type" value="Genomic_DNA"/>
</dbReference>
<dbReference type="InterPro" id="IPR050129">
    <property type="entry name" value="Zn_alcohol_dh"/>
</dbReference>
<comment type="similarity">
    <text evidence="4">Belongs to the zinc-containing alcohol dehydrogenase family.</text>
</comment>
<dbReference type="GO" id="GO:0016491">
    <property type="term" value="F:oxidoreductase activity"/>
    <property type="evidence" value="ECO:0007669"/>
    <property type="project" value="UniProtKB-KW"/>
</dbReference>
<dbReference type="PANTHER" id="PTHR43401">
    <property type="entry name" value="L-THREONINE 3-DEHYDROGENASE"/>
    <property type="match status" value="1"/>
</dbReference>
<dbReference type="Gene3D" id="3.40.50.720">
    <property type="entry name" value="NAD(P)-binding Rossmann-like Domain"/>
    <property type="match status" value="1"/>
</dbReference>
<dbReference type="InterPro" id="IPR013154">
    <property type="entry name" value="ADH-like_N"/>
</dbReference>
<dbReference type="PANTHER" id="PTHR43401:SF2">
    <property type="entry name" value="L-THREONINE 3-DEHYDROGENASE"/>
    <property type="match status" value="1"/>
</dbReference>
<gene>
    <name evidence="5" type="ORF">IJ22_46550</name>
</gene>
<dbReference type="SUPFAM" id="SSF51735">
    <property type="entry name" value="NAD(P)-binding Rossmann-fold domains"/>
    <property type="match status" value="1"/>
</dbReference>
<dbReference type="InterPro" id="IPR011032">
    <property type="entry name" value="GroES-like_sf"/>
</dbReference>
<dbReference type="PROSITE" id="PS00059">
    <property type="entry name" value="ADH_ZINC"/>
    <property type="match status" value="1"/>
</dbReference>
<dbReference type="Gene3D" id="3.90.180.10">
    <property type="entry name" value="Medium-chain alcohol dehydrogenases, catalytic domain"/>
    <property type="match status" value="1"/>
</dbReference>
<dbReference type="InterPro" id="IPR002328">
    <property type="entry name" value="ADH_Zn_CS"/>
</dbReference>
<dbReference type="InterPro" id="IPR013149">
    <property type="entry name" value="ADH-like_C"/>
</dbReference>
<evidence type="ECO:0000256" key="1">
    <source>
        <dbReference type="ARBA" id="ARBA00022723"/>
    </source>
</evidence>
<evidence type="ECO:0000256" key="3">
    <source>
        <dbReference type="ARBA" id="ARBA00023002"/>
    </source>
</evidence>
<dbReference type="AlphaFoldDB" id="A0A0U2UF62"/>
<dbReference type="GO" id="GO:0008270">
    <property type="term" value="F:zinc ion binding"/>
    <property type="evidence" value="ECO:0007669"/>
    <property type="project" value="InterPro"/>
</dbReference>
<keyword evidence="6" id="KW-1185">Reference proteome</keyword>
<dbReference type="KEGG" id="pnp:IJ22_46550"/>
<dbReference type="SMART" id="SM00829">
    <property type="entry name" value="PKS_ER"/>
    <property type="match status" value="1"/>
</dbReference>
<dbReference type="Pfam" id="PF08240">
    <property type="entry name" value="ADH_N"/>
    <property type="match status" value="1"/>
</dbReference>
<accession>A0A0U2UF62</accession>
<sequence>MMKAAFYEGNRTIRVGEGLSVPPRTGEVQIEVSHAGICGTDLHIFHGHMDKRVSFPHVMGHEMSGVIHALGEGVTGYGVGDRVTVMPLSPCGQCPACSAGHNHICQNLKFLGIETPGAFQSLWTVPAFTLHRLPDSLSLEHGAMIEPLAVACHDVRIGEVTSGEYIVVLGGGPIGMLIALVAREAGAKVLISEINPFRLELAKALGLDTINPKEADIVEYVNKQTGMAGADVVFEVTSSAAGAEVMTRLPRTRGRIVVVGIFTQPPKVDLHRFFWRELKMSGARVYEHEDFEKAIQLSASGQLPLDRLITEIYPLERLEEGFRQMESGSSVMKILLKCS</sequence>